<evidence type="ECO:0000256" key="1">
    <source>
        <dbReference type="ARBA" id="ARBA00004442"/>
    </source>
</evidence>
<dbReference type="PANTHER" id="PTHR30329">
    <property type="entry name" value="STATOR ELEMENT OF FLAGELLAR MOTOR COMPLEX"/>
    <property type="match status" value="1"/>
</dbReference>
<dbReference type="Gene3D" id="3.30.1330.60">
    <property type="entry name" value="OmpA-like domain"/>
    <property type="match status" value="1"/>
</dbReference>
<dbReference type="SUPFAM" id="SSF82171">
    <property type="entry name" value="DPP6 N-terminal domain-like"/>
    <property type="match status" value="1"/>
</dbReference>
<dbReference type="STRING" id="758820.SAMN00777080_1589"/>
<dbReference type="SUPFAM" id="SSF103088">
    <property type="entry name" value="OmpA-like"/>
    <property type="match status" value="1"/>
</dbReference>
<organism evidence="6 7">
    <name type="scientific">Aquiflexum balticum DSM 16537</name>
    <dbReference type="NCBI Taxonomy" id="758820"/>
    <lineage>
        <taxon>Bacteria</taxon>
        <taxon>Pseudomonadati</taxon>
        <taxon>Bacteroidota</taxon>
        <taxon>Cytophagia</taxon>
        <taxon>Cytophagales</taxon>
        <taxon>Cyclobacteriaceae</taxon>
        <taxon>Aquiflexum</taxon>
    </lineage>
</organism>
<keyword evidence="7" id="KW-1185">Reference proteome</keyword>
<reference evidence="7" key="1">
    <citation type="submission" date="2017-04" db="EMBL/GenBank/DDBJ databases">
        <authorList>
            <person name="Varghese N."/>
            <person name="Submissions S."/>
        </authorList>
    </citation>
    <scope>NUCLEOTIDE SEQUENCE [LARGE SCALE GENOMIC DNA]</scope>
    <source>
        <strain evidence="7">DSM 16537</strain>
    </source>
</reference>
<evidence type="ECO:0000256" key="2">
    <source>
        <dbReference type="ARBA" id="ARBA00023136"/>
    </source>
</evidence>
<dbReference type="Proteomes" id="UP000192333">
    <property type="component" value="Chromosome I"/>
</dbReference>
<dbReference type="InterPro" id="IPR011042">
    <property type="entry name" value="6-blade_b-propeller_TolB-like"/>
</dbReference>
<dbReference type="Gene3D" id="1.25.40.10">
    <property type="entry name" value="Tetratricopeptide repeat domain"/>
    <property type="match status" value="1"/>
</dbReference>
<dbReference type="Pfam" id="PF07676">
    <property type="entry name" value="PD40"/>
    <property type="match status" value="2"/>
</dbReference>
<dbReference type="EMBL" id="LT838813">
    <property type="protein sequence ID" value="SMD43018.1"/>
    <property type="molecule type" value="Genomic_DNA"/>
</dbReference>
<keyword evidence="3" id="KW-0998">Cell outer membrane</keyword>
<dbReference type="InterPro" id="IPR011659">
    <property type="entry name" value="WD40"/>
</dbReference>
<dbReference type="PROSITE" id="PS51123">
    <property type="entry name" value="OMPA_2"/>
    <property type="match status" value="1"/>
</dbReference>
<dbReference type="GO" id="GO:0009279">
    <property type="term" value="C:cell outer membrane"/>
    <property type="evidence" value="ECO:0007669"/>
    <property type="project" value="UniProtKB-SubCell"/>
</dbReference>
<dbReference type="AlphaFoldDB" id="A0A1W2H328"/>
<dbReference type="RefSeq" id="WP_084119763.1">
    <property type="nucleotide sequence ID" value="NZ_LT838813.1"/>
</dbReference>
<feature type="domain" description="OmpA-like" evidence="5">
    <location>
        <begin position="530"/>
        <end position="642"/>
    </location>
</feature>
<evidence type="ECO:0000313" key="6">
    <source>
        <dbReference type="EMBL" id="SMD43018.1"/>
    </source>
</evidence>
<dbReference type="InterPro" id="IPR050330">
    <property type="entry name" value="Bact_OuterMem_StrucFunc"/>
</dbReference>
<accession>A0A1W2H328</accession>
<comment type="subcellular location">
    <subcellularLocation>
        <location evidence="1">Cell outer membrane</location>
    </subcellularLocation>
</comment>
<dbReference type="PANTHER" id="PTHR30329:SF21">
    <property type="entry name" value="LIPOPROTEIN YIAD-RELATED"/>
    <property type="match status" value="1"/>
</dbReference>
<evidence type="ECO:0000256" key="3">
    <source>
        <dbReference type="ARBA" id="ARBA00023237"/>
    </source>
</evidence>
<dbReference type="InterPro" id="IPR006665">
    <property type="entry name" value="OmpA-like"/>
</dbReference>
<evidence type="ECO:0000256" key="4">
    <source>
        <dbReference type="PROSITE-ProRule" id="PRU00473"/>
    </source>
</evidence>
<dbReference type="Pfam" id="PF00691">
    <property type="entry name" value="OmpA"/>
    <property type="match status" value="1"/>
</dbReference>
<dbReference type="SUPFAM" id="SSF48452">
    <property type="entry name" value="TPR-like"/>
    <property type="match status" value="1"/>
</dbReference>
<keyword evidence="2 4" id="KW-0472">Membrane</keyword>
<sequence length="642" mass="72901">MKISAILLLMFWLVYTANGQSYSIIDSKAIKLHQEGDELVQKRQYDEAILKYQASIQREAGFLESYLKLGRVLLTKGEPEEALAISGKGQARAARSAKATNQLKGEFHWLNLHCNLAIGDFHQAISQFRMADNLLDGSFKKTIDYRETNLQINFLEKQLEKVLSIEKEILPDPLNQFKLQYFPVLTADSKKIIFVKRDGLQNHEHEDIFVSYYSEEDSIWSRPVGISNNINTNYNEGTCTISADGNILIFSSCETPDSLGDCDLYIAYKINDTWQRPVNMGKNVNSRFWDSQPSLSADGRIMFFSSNRRGGYGGNDIYYTLRMPDGSWSEAINLGSKINSSKDEVSPFIYFNNEILFFASKGHRGFGGMDLFVSRVVKGEFTEPENMGYPINDHLDQYSLFITAQRDFAYYTESTYLGNSVERSFIYRFEFPKEIALGERLVVTQGKVLNGKTGEPIDARLSLVSLSNDSTLYEFRSDGKTGDFMMLYPDKSFSGLYVEKKGYLPKIYNVEKDNLKNQDNLLVTLIPIASGEEFVFENIFFDFDKDELKPESMSSLKRLLTFLDENPKVSINIIGHTDNVGNASYNEILSKRRAESVRDYLLKSGINDQRVAAIGKGQGEPMVPNDSAENRALNRRITVSIQ</sequence>
<evidence type="ECO:0000313" key="7">
    <source>
        <dbReference type="Proteomes" id="UP000192333"/>
    </source>
</evidence>
<dbReference type="CDD" id="cd07185">
    <property type="entry name" value="OmpA_C-like"/>
    <property type="match status" value="1"/>
</dbReference>
<gene>
    <name evidence="6" type="ORF">SAMN00777080_1589</name>
</gene>
<protein>
    <submittedName>
        <fullName evidence="6">Outer membrane protein OmpA</fullName>
    </submittedName>
</protein>
<dbReference type="InterPro" id="IPR036737">
    <property type="entry name" value="OmpA-like_sf"/>
</dbReference>
<dbReference type="PRINTS" id="PR01021">
    <property type="entry name" value="OMPADOMAIN"/>
</dbReference>
<dbReference type="InterPro" id="IPR006664">
    <property type="entry name" value="OMP_bac"/>
</dbReference>
<name>A0A1W2H328_9BACT</name>
<dbReference type="Gene3D" id="2.120.10.30">
    <property type="entry name" value="TolB, C-terminal domain"/>
    <property type="match status" value="1"/>
</dbReference>
<dbReference type="InterPro" id="IPR011990">
    <property type="entry name" value="TPR-like_helical_dom_sf"/>
</dbReference>
<proteinExistence type="predicted"/>
<dbReference type="OrthoDB" id="9809364at2"/>
<evidence type="ECO:0000259" key="5">
    <source>
        <dbReference type="PROSITE" id="PS51123"/>
    </source>
</evidence>